<protein>
    <submittedName>
        <fullName evidence="2">Uncharacterized protein</fullName>
    </submittedName>
</protein>
<dbReference type="EMBL" id="OW152818">
    <property type="protein sequence ID" value="CAH2071040.1"/>
    <property type="molecule type" value="Genomic_DNA"/>
</dbReference>
<gene>
    <name evidence="2" type="ORF">IPOD504_LOCUS14955</name>
</gene>
<reference evidence="2" key="1">
    <citation type="submission" date="2022-03" db="EMBL/GenBank/DDBJ databases">
        <authorList>
            <person name="Martin H S."/>
        </authorList>
    </citation>
    <scope>NUCLEOTIDE SEQUENCE</scope>
</reference>
<proteinExistence type="predicted"/>
<feature type="region of interest" description="Disordered" evidence="1">
    <location>
        <begin position="13"/>
        <end position="37"/>
    </location>
</feature>
<feature type="non-terminal residue" evidence="2">
    <location>
        <position position="68"/>
    </location>
</feature>
<evidence type="ECO:0000313" key="2">
    <source>
        <dbReference type="EMBL" id="CAH2071040.1"/>
    </source>
</evidence>
<accession>A0ABN8J055</accession>
<evidence type="ECO:0000256" key="1">
    <source>
        <dbReference type="SAM" id="MobiDB-lite"/>
    </source>
</evidence>
<keyword evidence="3" id="KW-1185">Reference proteome</keyword>
<sequence length="68" mass="7666">MRIADRYYVERRAPRTSLSDVDADSPGRGQMRRASPRDAYIELSFGQFSTKSRPIGRPGRLTAAHLAE</sequence>
<evidence type="ECO:0000313" key="3">
    <source>
        <dbReference type="Proteomes" id="UP000837857"/>
    </source>
</evidence>
<dbReference type="Proteomes" id="UP000837857">
    <property type="component" value="Chromosome 6"/>
</dbReference>
<name>A0ABN8J055_9NEOP</name>
<organism evidence="2 3">
    <name type="scientific">Iphiclides podalirius</name>
    <name type="common">scarce swallowtail</name>
    <dbReference type="NCBI Taxonomy" id="110791"/>
    <lineage>
        <taxon>Eukaryota</taxon>
        <taxon>Metazoa</taxon>
        <taxon>Ecdysozoa</taxon>
        <taxon>Arthropoda</taxon>
        <taxon>Hexapoda</taxon>
        <taxon>Insecta</taxon>
        <taxon>Pterygota</taxon>
        <taxon>Neoptera</taxon>
        <taxon>Endopterygota</taxon>
        <taxon>Lepidoptera</taxon>
        <taxon>Glossata</taxon>
        <taxon>Ditrysia</taxon>
        <taxon>Papilionoidea</taxon>
        <taxon>Papilionidae</taxon>
        <taxon>Papilioninae</taxon>
        <taxon>Iphiclides</taxon>
    </lineage>
</organism>